<dbReference type="CDD" id="cd02440">
    <property type="entry name" value="AdoMet_MTases"/>
    <property type="match status" value="1"/>
</dbReference>
<dbReference type="EMBL" id="LT907978">
    <property type="protein sequence ID" value="SOB71388.1"/>
    <property type="molecule type" value="Genomic_DNA"/>
</dbReference>
<dbReference type="Pfam" id="PF22458">
    <property type="entry name" value="RsmF-B_ferredox"/>
    <property type="match status" value="1"/>
</dbReference>
<dbReference type="Gene3D" id="1.10.940.10">
    <property type="entry name" value="NusB-like"/>
    <property type="match status" value="1"/>
</dbReference>
<evidence type="ECO:0000256" key="9">
    <source>
        <dbReference type="ARBA" id="ARBA00022884"/>
    </source>
</evidence>
<comment type="catalytic activity">
    <reaction evidence="12">
        <text>cytidine(967) in 16S rRNA + S-adenosyl-L-methionine = 5-methylcytidine(967) in 16S rRNA + S-adenosyl-L-homocysteine + H(+)</text>
        <dbReference type="Rhea" id="RHEA:42748"/>
        <dbReference type="Rhea" id="RHEA-COMP:10219"/>
        <dbReference type="Rhea" id="RHEA-COMP:10220"/>
        <dbReference type="ChEBI" id="CHEBI:15378"/>
        <dbReference type="ChEBI" id="CHEBI:57856"/>
        <dbReference type="ChEBI" id="CHEBI:59789"/>
        <dbReference type="ChEBI" id="CHEBI:74483"/>
        <dbReference type="ChEBI" id="CHEBI:82748"/>
        <dbReference type="EC" id="2.1.1.176"/>
    </reaction>
</comment>
<dbReference type="InterPro" id="IPR006027">
    <property type="entry name" value="NusB_RsmB_TIM44"/>
</dbReference>
<comment type="function">
    <text evidence="1">Specifically methylates the cytosine at position 967 (m5C967) of 16S rRNA.</text>
</comment>
<evidence type="ECO:0000256" key="10">
    <source>
        <dbReference type="ARBA" id="ARBA00030399"/>
    </source>
</evidence>
<dbReference type="Gene3D" id="3.40.50.150">
    <property type="entry name" value="Vaccinia Virus protein VP39"/>
    <property type="match status" value="1"/>
</dbReference>
<dbReference type="InterPro" id="IPR054728">
    <property type="entry name" value="RsmB-like_ferredoxin"/>
</dbReference>
<dbReference type="SUPFAM" id="SSF53335">
    <property type="entry name" value="S-adenosyl-L-methionine-dependent methyltransferases"/>
    <property type="match status" value="1"/>
</dbReference>
<keyword evidence="8 13" id="KW-0949">S-adenosyl-L-methionine</keyword>
<dbReference type="PRINTS" id="PR02008">
    <property type="entry name" value="RCMTFAMILY"/>
</dbReference>
<feature type="binding site" evidence="13">
    <location>
        <position position="332"/>
    </location>
    <ligand>
        <name>S-adenosyl-L-methionine</name>
        <dbReference type="ChEBI" id="CHEBI:59789"/>
    </ligand>
</feature>
<evidence type="ECO:0000256" key="6">
    <source>
        <dbReference type="ARBA" id="ARBA00022603"/>
    </source>
</evidence>
<comment type="similarity">
    <text evidence="13">Belongs to the class I-like SAM-binding methyltransferase superfamily. RsmB/NOP family.</text>
</comment>
<dbReference type="GO" id="GO:0008649">
    <property type="term" value="F:rRNA methyltransferase activity"/>
    <property type="evidence" value="ECO:0007669"/>
    <property type="project" value="InterPro"/>
</dbReference>
<organism evidence="15 16">
    <name type="scientific">Anaerobutyricum hallii</name>
    <dbReference type="NCBI Taxonomy" id="39488"/>
    <lineage>
        <taxon>Bacteria</taxon>
        <taxon>Bacillati</taxon>
        <taxon>Bacillota</taxon>
        <taxon>Clostridia</taxon>
        <taxon>Lachnospirales</taxon>
        <taxon>Lachnospiraceae</taxon>
        <taxon>Anaerobutyricum</taxon>
    </lineage>
</organism>
<dbReference type="GO" id="GO:0003723">
    <property type="term" value="F:RNA binding"/>
    <property type="evidence" value="ECO:0007669"/>
    <property type="project" value="UniProtKB-UniRule"/>
</dbReference>
<dbReference type="NCBIfam" id="NF011494">
    <property type="entry name" value="PRK14902.1"/>
    <property type="match status" value="1"/>
</dbReference>
<dbReference type="STRING" id="39488.ERS852450_02555"/>
<dbReference type="InterPro" id="IPR001678">
    <property type="entry name" value="MeTrfase_RsmB-F_NOP2_dom"/>
</dbReference>
<evidence type="ECO:0000259" key="14">
    <source>
        <dbReference type="PROSITE" id="PS51686"/>
    </source>
</evidence>
<dbReference type="RefSeq" id="WP_173854257.1">
    <property type="nucleotide sequence ID" value="NZ_LT907978.1"/>
</dbReference>
<sequence>MEKRTDMRAEALDTLIDIERNKKLSHIAIGETLMRHQFEKKSDRAFYTRLCEGVTERKIYLDYILDTYSKTPMRKCKPLIRSLLRMGAYQILFMDVRDAAACSEAVSLAKKRGFGRLSGFVNGVLRTIVREKDSLPVPDKKEFDKYLSITYSVPEWLSRLMIDQYGAQTAETMFASFLEARPLTIRTNLSVITPETLEEELKKEGVSVERGSYLPYALTISHLNYLGKLAAFRQGKFAVQDESSQLAVEVADINEGDFVLDVCAAPGGKTFHAADRLHGTGKVLSRDLTEYKTDLIEENKDRMCYENVEVQQWDALVEDERLLESVDVLLADLPCSGLGIMGRKNDIKYQMTQQQLSELAQLQRNILSVIWKYVKPGGEMIFSTCTLNRGENVENIRWIEENTPMRLVSIEDYLPENLKGRTGSQGYLQLIPGKDSCDGFFISKFERPEAR</sequence>
<keyword evidence="6 13" id="KW-0489">Methyltransferase</keyword>
<evidence type="ECO:0000256" key="12">
    <source>
        <dbReference type="ARBA" id="ARBA00047283"/>
    </source>
</evidence>
<dbReference type="InterPro" id="IPR035926">
    <property type="entry name" value="NusB-like_sf"/>
</dbReference>
<dbReference type="InterPro" id="IPR004573">
    <property type="entry name" value="rRNA_ssu_MeTfrase_B"/>
</dbReference>
<gene>
    <name evidence="15" type="ORF">EHLA_0625</name>
</gene>
<dbReference type="KEGG" id="ehl:EHLA_0625"/>
<accession>A0A285PP41</accession>
<feature type="domain" description="SAM-dependent MTase RsmB/NOP-type" evidence="14">
    <location>
        <begin position="173"/>
        <end position="448"/>
    </location>
</feature>
<dbReference type="InterPro" id="IPR049560">
    <property type="entry name" value="MeTrfase_RsmB-F_NOP2_cat"/>
</dbReference>
<dbReference type="Pfam" id="PF01189">
    <property type="entry name" value="Methyltr_RsmB-F"/>
    <property type="match status" value="1"/>
</dbReference>
<keyword evidence="4" id="KW-0963">Cytoplasm</keyword>
<feature type="active site" description="Nucleophile" evidence="13">
    <location>
        <position position="385"/>
    </location>
</feature>
<comment type="subcellular location">
    <subcellularLocation>
        <location evidence="2">Cytoplasm</location>
    </subcellularLocation>
</comment>
<dbReference type="SUPFAM" id="SSF48013">
    <property type="entry name" value="NusB-like"/>
    <property type="match status" value="1"/>
</dbReference>
<keyword evidence="5" id="KW-0698">rRNA processing</keyword>
<dbReference type="InterPro" id="IPR023267">
    <property type="entry name" value="RCMT"/>
</dbReference>
<dbReference type="GO" id="GO:0005737">
    <property type="term" value="C:cytoplasm"/>
    <property type="evidence" value="ECO:0007669"/>
    <property type="project" value="UniProtKB-SubCell"/>
</dbReference>
<dbReference type="PANTHER" id="PTHR22807:SF53">
    <property type="entry name" value="RIBOSOMAL RNA SMALL SUBUNIT METHYLTRANSFERASE B-RELATED"/>
    <property type="match status" value="1"/>
</dbReference>
<evidence type="ECO:0000256" key="11">
    <source>
        <dbReference type="ARBA" id="ARBA00031088"/>
    </source>
</evidence>
<dbReference type="PROSITE" id="PS51686">
    <property type="entry name" value="SAM_MT_RSMB_NOP"/>
    <property type="match status" value="1"/>
</dbReference>
<evidence type="ECO:0000256" key="1">
    <source>
        <dbReference type="ARBA" id="ARBA00002724"/>
    </source>
</evidence>
<evidence type="ECO:0000256" key="13">
    <source>
        <dbReference type="PROSITE-ProRule" id="PRU01023"/>
    </source>
</evidence>
<feature type="binding site" evidence="13">
    <location>
        <begin position="263"/>
        <end position="269"/>
    </location>
    <ligand>
        <name>S-adenosyl-L-methionine</name>
        <dbReference type="ChEBI" id="CHEBI:59789"/>
    </ligand>
</feature>
<evidence type="ECO:0000256" key="2">
    <source>
        <dbReference type="ARBA" id="ARBA00004496"/>
    </source>
</evidence>
<evidence type="ECO:0000313" key="15">
    <source>
        <dbReference type="EMBL" id="SOB71388.1"/>
    </source>
</evidence>
<dbReference type="Proteomes" id="UP000217549">
    <property type="component" value="Chromosome I"/>
</dbReference>
<evidence type="ECO:0000256" key="5">
    <source>
        <dbReference type="ARBA" id="ARBA00022552"/>
    </source>
</evidence>
<reference evidence="16" key="1">
    <citation type="submission" date="2017-09" db="EMBL/GenBank/DDBJ databases">
        <authorList>
            <person name="Shetty A S."/>
        </authorList>
    </citation>
    <scope>NUCLEOTIDE SEQUENCE [LARGE SCALE GENOMIC DNA]</scope>
</reference>
<dbReference type="PANTHER" id="PTHR22807">
    <property type="entry name" value="NOP2 YEAST -RELATED NOL1/NOP2/FMU SUN DOMAIN-CONTAINING"/>
    <property type="match status" value="1"/>
</dbReference>
<dbReference type="AlphaFoldDB" id="A0A285PP41"/>
<evidence type="ECO:0000313" key="16">
    <source>
        <dbReference type="Proteomes" id="UP000217549"/>
    </source>
</evidence>
<keyword evidence="16" id="KW-1185">Reference proteome</keyword>
<evidence type="ECO:0000256" key="3">
    <source>
        <dbReference type="ARBA" id="ARBA00012140"/>
    </source>
</evidence>
<evidence type="ECO:0000256" key="8">
    <source>
        <dbReference type="ARBA" id="ARBA00022691"/>
    </source>
</evidence>
<dbReference type="GO" id="GO:0006355">
    <property type="term" value="P:regulation of DNA-templated transcription"/>
    <property type="evidence" value="ECO:0007669"/>
    <property type="project" value="InterPro"/>
</dbReference>
<dbReference type="InterPro" id="IPR029063">
    <property type="entry name" value="SAM-dependent_MTases_sf"/>
</dbReference>
<dbReference type="EC" id="2.1.1.176" evidence="3"/>
<proteinExistence type="inferred from homology"/>
<name>A0A285PP41_9FIRM</name>
<keyword evidence="7 13" id="KW-0808">Transferase</keyword>
<evidence type="ECO:0000256" key="4">
    <source>
        <dbReference type="ARBA" id="ARBA00022490"/>
    </source>
</evidence>
<keyword evidence="9 13" id="KW-0694">RNA-binding</keyword>
<protein>
    <recommendedName>
        <fullName evidence="3">16S rRNA (cytosine(967)-C(5))-methyltransferase</fullName>
        <ecNumber evidence="3">2.1.1.176</ecNumber>
    </recommendedName>
    <alternativeName>
        <fullName evidence="10">16S rRNA m5C967 methyltransferase</fullName>
    </alternativeName>
    <alternativeName>
        <fullName evidence="11">rRNA (cytosine-C(5)-)-methyltransferase RsmB</fullName>
    </alternativeName>
</protein>
<feature type="binding site" evidence="13">
    <location>
        <position position="287"/>
    </location>
    <ligand>
        <name>S-adenosyl-L-methionine</name>
        <dbReference type="ChEBI" id="CHEBI:59789"/>
    </ligand>
</feature>
<dbReference type="NCBIfam" id="TIGR00563">
    <property type="entry name" value="rsmB"/>
    <property type="match status" value="1"/>
</dbReference>
<evidence type="ECO:0000256" key="7">
    <source>
        <dbReference type="ARBA" id="ARBA00022679"/>
    </source>
</evidence>
<dbReference type="Pfam" id="PF01029">
    <property type="entry name" value="NusB"/>
    <property type="match status" value="1"/>
</dbReference>
<feature type="binding site" evidence="13">
    <location>
        <position position="314"/>
    </location>
    <ligand>
        <name>S-adenosyl-L-methionine</name>
        <dbReference type="ChEBI" id="CHEBI:59789"/>
    </ligand>
</feature>